<feature type="region of interest" description="Disordered" evidence="1">
    <location>
        <begin position="37"/>
        <end position="76"/>
    </location>
</feature>
<dbReference type="Proteomes" id="UP000735302">
    <property type="component" value="Unassembled WGS sequence"/>
</dbReference>
<keyword evidence="2" id="KW-0812">Transmembrane</keyword>
<dbReference type="AlphaFoldDB" id="A0AAV3ZP71"/>
<feature type="compositionally biased region" description="Acidic residues" evidence="1">
    <location>
        <begin position="53"/>
        <end position="62"/>
    </location>
</feature>
<evidence type="ECO:0000313" key="3">
    <source>
        <dbReference type="EMBL" id="GFN96446.1"/>
    </source>
</evidence>
<protein>
    <submittedName>
        <fullName evidence="3">Uncharacterized protein</fullName>
    </submittedName>
</protein>
<evidence type="ECO:0000313" key="4">
    <source>
        <dbReference type="Proteomes" id="UP000735302"/>
    </source>
</evidence>
<sequence length="156" mass="17470">MTRIMMRMGRMIAVEMMMVVVIIGMIMMTVIVMTREGDSDGDDDGGGDSSYDTVDEGSDDSGDSAKDDTDVVGDDGSVKKIRMRQCTSSQRCIYGSRWASRFVEHSHTLHQFGKVAQWTKLSTMKITLTRGQKENFNNFGMISELGRRLEPTKHIS</sequence>
<evidence type="ECO:0000256" key="1">
    <source>
        <dbReference type="SAM" id="MobiDB-lite"/>
    </source>
</evidence>
<feature type="transmembrane region" description="Helical" evidence="2">
    <location>
        <begin position="12"/>
        <end position="33"/>
    </location>
</feature>
<evidence type="ECO:0000256" key="2">
    <source>
        <dbReference type="SAM" id="Phobius"/>
    </source>
</evidence>
<reference evidence="3 4" key="1">
    <citation type="journal article" date="2021" name="Elife">
        <title>Chloroplast acquisition without the gene transfer in kleptoplastic sea slugs, Plakobranchus ocellatus.</title>
        <authorList>
            <person name="Maeda T."/>
            <person name="Takahashi S."/>
            <person name="Yoshida T."/>
            <person name="Shimamura S."/>
            <person name="Takaki Y."/>
            <person name="Nagai Y."/>
            <person name="Toyoda A."/>
            <person name="Suzuki Y."/>
            <person name="Arimoto A."/>
            <person name="Ishii H."/>
            <person name="Satoh N."/>
            <person name="Nishiyama T."/>
            <person name="Hasebe M."/>
            <person name="Maruyama T."/>
            <person name="Minagawa J."/>
            <person name="Obokata J."/>
            <person name="Shigenobu S."/>
        </authorList>
    </citation>
    <scope>NUCLEOTIDE SEQUENCE [LARGE SCALE GENOMIC DNA]</scope>
</reference>
<name>A0AAV3ZP71_9GAST</name>
<comment type="caution">
    <text evidence="3">The sequence shown here is derived from an EMBL/GenBank/DDBJ whole genome shotgun (WGS) entry which is preliminary data.</text>
</comment>
<keyword evidence="4" id="KW-1185">Reference proteome</keyword>
<dbReference type="EMBL" id="BLXT01002679">
    <property type="protein sequence ID" value="GFN96446.1"/>
    <property type="molecule type" value="Genomic_DNA"/>
</dbReference>
<organism evidence="3 4">
    <name type="scientific">Plakobranchus ocellatus</name>
    <dbReference type="NCBI Taxonomy" id="259542"/>
    <lineage>
        <taxon>Eukaryota</taxon>
        <taxon>Metazoa</taxon>
        <taxon>Spiralia</taxon>
        <taxon>Lophotrochozoa</taxon>
        <taxon>Mollusca</taxon>
        <taxon>Gastropoda</taxon>
        <taxon>Heterobranchia</taxon>
        <taxon>Euthyneura</taxon>
        <taxon>Panpulmonata</taxon>
        <taxon>Sacoglossa</taxon>
        <taxon>Placobranchoidea</taxon>
        <taxon>Plakobranchidae</taxon>
        <taxon>Plakobranchus</taxon>
    </lineage>
</organism>
<gene>
    <name evidence="3" type="ORF">PoB_002295200</name>
</gene>
<keyword evidence="2" id="KW-0472">Membrane</keyword>
<keyword evidence="2" id="KW-1133">Transmembrane helix</keyword>
<accession>A0AAV3ZP71</accession>
<proteinExistence type="predicted"/>